<gene>
    <name evidence="3" type="ORF">D1115_13335</name>
</gene>
<dbReference type="Pfam" id="PF20736">
    <property type="entry name" value="Glyco_hydro127M"/>
    <property type="match status" value="1"/>
</dbReference>
<dbReference type="Pfam" id="PF07944">
    <property type="entry name" value="Beta-AFase-like_GH127_cat"/>
    <property type="match status" value="2"/>
</dbReference>
<accession>A0ABN5PLA8</accession>
<dbReference type="InterPro" id="IPR008928">
    <property type="entry name" value="6-hairpin_glycosidase_sf"/>
</dbReference>
<dbReference type="InterPro" id="IPR049046">
    <property type="entry name" value="Beta-AFase-like_GH127_middle"/>
</dbReference>
<protein>
    <recommendedName>
        <fullName evidence="5">Glycosyl hydrolase</fullName>
    </recommendedName>
</protein>
<evidence type="ECO:0000313" key="4">
    <source>
        <dbReference type="Proteomes" id="UP000262832"/>
    </source>
</evidence>
<evidence type="ECO:0000313" key="3">
    <source>
        <dbReference type="EMBL" id="AXY01975.1"/>
    </source>
</evidence>
<feature type="domain" description="Non-reducing end beta-L-arabinofuranosidase-like GH127 middle" evidence="2">
    <location>
        <begin position="430"/>
        <end position="511"/>
    </location>
</feature>
<name>A0ABN5PLA8_9VIBR</name>
<dbReference type="EMBL" id="CP032093">
    <property type="protein sequence ID" value="AXY01975.1"/>
    <property type="molecule type" value="Genomic_DNA"/>
</dbReference>
<dbReference type="PANTHER" id="PTHR43465">
    <property type="entry name" value="DUF1680 DOMAIN PROTEIN (AFU_ORTHOLOGUE AFUA_1G08910)"/>
    <property type="match status" value="1"/>
</dbReference>
<keyword evidence="4" id="KW-1185">Reference proteome</keyword>
<organism evidence="3 4">
    <name type="scientific">Vibrio alfacsensis</name>
    <dbReference type="NCBI Taxonomy" id="1074311"/>
    <lineage>
        <taxon>Bacteria</taxon>
        <taxon>Pseudomonadati</taxon>
        <taxon>Pseudomonadota</taxon>
        <taxon>Gammaproteobacteria</taxon>
        <taxon>Vibrionales</taxon>
        <taxon>Vibrionaceae</taxon>
        <taxon>Vibrio</taxon>
    </lineage>
</organism>
<feature type="domain" description="Non-reducing end beta-L-arabinofuranosidase-like GH127 catalytic" evidence="1">
    <location>
        <begin position="316"/>
        <end position="418"/>
    </location>
</feature>
<evidence type="ECO:0000259" key="1">
    <source>
        <dbReference type="Pfam" id="PF07944"/>
    </source>
</evidence>
<dbReference type="Proteomes" id="UP000262832">
    <property type="component" value="Chromosome I"/>
</dbReference>
<reference evidence="3 4" key="1">
    <citation type="submission" date="2018-08" db="EMBL/GenBank/DDBJ databases">
        <title>Genomic taxonomy of the Vibrionaceae family.</title>
        <authorList>
            <person name="Gomez-Gil B."/>
            <person name="Tanaka M."/>
            <person name="Sawabe T."/>
            <person name="Enciso-Ibarra K."/>
        </authorList>
    </citation>
    <scope>NUCLEOTIDE SEQUENCE [LARGE SCALE GENOMIC DNA]</scope>
    <source>
        <strain evidence="3 4">CAIM 1831</strain>
    </source>
</reference>
<dbReference type="InterPro" id="IPR012878">
    <property type="entry name" value="Beta-AFase-like_GH127_cat"/>
</dbReference>
<dbReference type="SUPFAM" id="SSF48208">
    <property type="entry name" value="Six-hairpin glycosidases"/>
    <property type="match status" value="1"/>
</dbReference>
<dbReference type="RefSeq" id="WP_128811717.1">
    <property type="nucleotide sequence ID" value="NZ_CP032093.1"/>
</dbReference>
<proteinExistence type="predicted"/>
<sequence length="622" mass="70746">MQRTLHSPLSGSIVPTGWIKKQLEFDLNQGFVGALDALVPDLILDDDIYDKHRLTSADKAKDVGAVAQDADWEVQYLWWNSETQSNWWDGYVRHALLAGNIEQQQKVEDYIEAVLASQEEDGYLGIYAPDLRYQATGENGELWAQASLLRVLLGYYEHTKRQDVLDAVIRSVKLTMDTWPIGPSQPFNVKDPYAGVGHGLVYTDVLDRLYDYTKDRGYLDYANFLYLDYSRYELCDNDIQWPKLLDESYRFQGHAVHTWEHLRPLVVSCYASQCSLLREGLDAFLKRLPNYLTPSGAPIGDEFILGKYVDSTKVGYEYCSLQEWLDSLITLTKNTGDLAWLDKVENVFYNAALGARHPDGKGIAYLKTDNSYSMTGDAGCHEYGDSVHEVQTRYKYSPTHQEAAVCCVPNAGRITPYFVKSMWMENEAGVVKALYGPSLFQTTISDTKVEFEEVSSYPLELGSTIYVRSEKQVEFTLTLRIPAWVDSVSINGKSTSFSNGTLEITQEWCETTLDIQFSTTPKSHQDEQGERYFTYGPVLYALPIEAEQEIEREFLGGQFADRKYKPENEYTPLTLNRKLEPVLNEEKPVPLNGHKVPSLNVGKLNLRPIAETILRQVTFVEH</sequence>
<evidence type="ECO:0000259" key="2">
    <source>
        <dbReference type="Pfam" id="PF20736"/>
    </source>
</evidence>
<dbReference type="InterPro" id="IPR049174">
    <property type="entry name" value="Beta-AFase-like"/>
</dbReference>
<evidence type="ECO:0008006" key="5">
    <source>
        <dbReference type="Google" id="ProtNLM"/>
    </source>
</evidence>
<feature type="domain" description="Non-reducing end beta-L-arabinofuranosidase-like GH127 catalytic" evidence="1">
    <location>
        <begin position="71"/>
        <end position="226"/>
    </location>
</feature>
<dbReference type="PANTHER" id="PTHR43465:SF2">
    <property type="entry name" value="DUF1680 DOMAIN PROTEIN (AFU_ORTHOLOGUE AFUA_1G08910)"/>
    <property type="match status" value="1"/>
</dbReference>